<keyword evidence="2" id="KW-1003">Cell membrane</keyword>
<organism evidence="10 11">
    <name type="scientific">Shouchella xiaoxiensis</name>
    <dbReference type="NCBI Taxonomy" id="766895"/>
    <lineage>
        <taxon>Bacteria</taxon>
        <taxon>Bacillati</taxon>
        <taxon>Bacillota</taxon>
        <taxon>Bacilli</taxon>
        <taxon>Bacillales</taxon>
        <taxon>Bacillaceae</taxon>
        <taxon>Shouchella</taxon>
    </lineage>
</organism>
<protein>
    <submittedName>
        <fullName evidence="10">Two-component system sensor histidine kinase YesM</fullName>
        <ecNumber evidence="10">2.7.13.3</ecNumber>
    </submittedName>
</protein>
<feature type="domain" description="HAMP" evidence="9">
    <location>
        <begin position="319"/>
        <end position="371"/>
    </location>
</feature>
<dbReference type="EMBL" id="JAFBCV010000001">
    <property type="protein sequence ID" value="MBM7837262.1"/>
    <property type="molecule type" value="Genomic_DNA"/>
</dbReference>
<dbReference type="Pfam" id="PF06580">
    <property type="entry name" value="His_kinase"/>
    <property type="match status" value="1"/>
</dbReference>
<dbReference type="PANTHER" id="PTHR34220:SF7">
    <property type="entry name" value="SENSOR HISTIDINE KINASE YPDA"/>
    <property type="match status" value="1"/>
</dbReference>
<dbReference type="Gene3D" id="6.10.340.10">
    <property type="match status" value="1"/>
</dbReference>
<feature type="coiled-coil region" evidence="7">
    <location>
        <begin position="352"/>
        <end position="393"/>
    </location>
</feature>
<evidence type="ECO:0000256" key="8">
    <source>
        <dbReference type="SAM" id="Phobius"/>
    </source>
</evidence>
<evidence type="ECO:0000256" key="4">
    <source>
        <dbReference type="ARBA" id="ARBA00022679"/>
    </source>
</evidence>
<dbReference type="SUPFAM" id="SSF158472">
    <property type="entry name" value="HAMP domain-like"/>
    <property type="match status" value="1"/>
</dbReference>
<keyword evidence="4 10" id="KW-0808">Transferase</keyword>
<dbReference type="InterPro" id="IPR010559">
    <property type="entry name" value="Sig_transdc_His_kin_internal"/>
</dbReference>
<dbReference type="Gene3D" id="3.30.565.10">
    <property type="entry name" value="Histidine kinase-like ATPase, C-terminal domain"/>
    <property type="match status" value="1"/>
</dbReference>
<keyword evidence="8" id="KW-0812">Transmembrane</keyword>
<dbReference type="SUPFAM" id="SSF55874">
    <property type="entry name" value="ATPase domain of HSP90 chaperone/DNA topoisomerase II/histidine kinase"/>
    <property type="match status" value="1"/>
</dbReference>
<dbReference type="InterPro" id="IPR050640">
    <property type="entry name" value="Bact_2-comp_sensor_kinase"/>
</dbReference>
<evidence type="ECO:0000256" key="7">
    <source>
        <dbReference type="SAM" id="Coils"/>
    </source>
</evidence>
<sequence>MKRSIQRKVNSMTLRNKLIAAFILVVFVPVLIVGIFLTSELQQMALDNAVDDASSDMTRIKARLTEALVPSVYVSNSLFVDQRLKEVAETTYETTYDVVEAYKNYTYLEDQVRYYPEIENIRLYVQNETMLNNWRFIPVKETSEIVQTSWYQDALKHNGLMNWSTIQSTEDHSDAFSVSRVIHFAGTQTHAVLVINVNTAYLNTIINQEALPILFLDSSNHIVATNQSGLLGKNLEQVTISPKLKNGELGIFQDQVFNAPSHILVDELTIPNSVNGFRIVSIIPDAAIMEGANRLRNVGLAVIAGSIVIALFLIIWVSTLISKRISMLSRQIQKVGAGDLTTRFSIDGQDEIGQLSRQFNRMTINVQQLLKEIEEKKEEKHVLEKRQNEMKLKMLASQINPHFLFNTLETIRMRVLLKGERETAHIVKRLGRLLRISLEVGGGLVPLKQEIDMVKAYLEIQHFRFEDRLTYELNIDPATEDFLIPPLVIQPLVENAVIHGLEGKPEGGLIQVETKITGKNLVIQVRDNGIGMSEEQYKKTIRALTASTTAEDRIGLRNVHERILLTFNDTTGLQIETELGAGTVVSMTIFHGE</sequence>
<dbReference type="PANTHER" id="PTHR34220">
    <property type="entry name" value="SENSOR HISTIDINE KINASE YPDA"/>
    <property type="match status" value="1"/>
</dbReference>
<comment type="subcellular location">
    <subcellularLocation>
        <location evidence="1">Cell membrane</location>
        <topology evidence="1">Multi-pass membrane protein</topology>
    </subcellularLocation>
</comment>
<dbReference type="InterPro" id="IPR003660">
    <property type="entry name" value="HAMP_dom"/>
</dbReference>
<gene>
    <name evidence="10" type="ORF">JOC54_000493</name>
</gene>
<keyword evidence="6 8" id="KW-0472">Membrane</keyword>
<feature type="transmembrane region" description="Helical" evidence="8">
    <location>
        <begin position="20"/>
        <end position="38"/>
    </location>
</feature>
<dbReference type="Pfam" id="PF00672">
    <property type="entry name" value="HAMP"/>
    <property type="match status" value="1"/>
</dbReference>
<feature type="transmembrane region" description="Helical" evidence="8">
    <location>
        <begin position="298"/>
        <end position="321"/>
    </location>
</feature>
<evidence type="ECO:0000256" key="6">
    <source>
        <dbReference type="ARBA" id="ARBA00023136"/>
    </source>
</evidence>
<comment type="caution">
    <text evidence="10">The sequence shown here is derived from an EMBL/GenBank/DDBJ whole genome shotgun (WGS) entry which is preliminary data.</text>
</comment>
<accession>A0ABS2SP15</accession>
<evidence type="ECO:0000259" key="9">
    <source>
        <dbReference type="PROSITE" id="PS50885"/>
    </source>
</evidence>
<dbReference type="InterPro" id="IPR003594">
    <property type="entry name" value="HATPase_dom"/>
</dbReference>
<keyword evidence="3" id="KW-0597">Phosphoprotein</keyword>
<dbReference type="CDD" id="cd06225">
    <property type="entry name" value="HAMP"/>
    <property type="match status" value="1"/>
</dbReference>
<dbReference type="PROSITE" id="PS50885">
    <property type="entry name" value="HAMP"/>
    <property type="match status" value="1"/>
</dbReference>
<evidence type="ECO:0000313" key="10">
    <source>
        <dbReference type="EMBL" id="MBM7837262.1"/>
    </source>
</evidence>
<keyword evidence="5 10" id="KW-0418">Kinase</keyword>
<name>A0ABS2SP15_9BACI</name>
<evidence type="ECO:0000256" key="2">
    <source>
        <dbReference type="ARBA" id="ARBA00022475"/>
    </source>
</evidence>
<evidence type="ECO:0000256" key="3">
    <source>
        <dbReference type="ARBA" id="ARBA00022553"/>
    </source>
</evidence>
<evidence type="ECO:0000313" key="11">
    <source>
        <dbReference type="Proteomes" id="UP001179280"/>
    </source>
</evidence>
<evidence type="ECO:0000256" key="1">
    <source>
        <dbReference type="ARBA" id="ARBA00004651"/>
    </source>
</evidence>
<dbReference type="Pfam" id="PF02518">
    <property type="entry name" value="HATPase_c"/>
    <property type="match status" value="1"/>
</dbReference>
<keyword evidence="7" id="KW-0175">Coiled coil</keyword>
<keyword evidence="11" id="KW-1185">Reference proteome</keyword>
<dbReference type="InterPro" id="IPR036890">
    <property type="entry name" value="HATPase_C_sf"/>
</dbReference>
<reference evidence="10" key="1">
    <citation type="submission" date="2021-01" db="EMBL/GenBank/DDBJ databases">
        <title>Genomic Encyclopedia of Type Strains, Phase IV (KMG-IV): sequencing the most valuable type-strain genomes for metagenomic binning, comparative biology and taxonomic classification.</title>
        <authorList>
            <person name="Goeker M."/>
        </authorList>
    </citation>
    <scope>NUCLEOTIDE SEQUENCE</scope>
    <source>
        <strain evidence="10">DSM 21943</strain>
    </source>
</reference>
<evidence type="ECO:0000256" key="5">
    <source>
        <dbReference type="ARBA" id="ARBA00022777"/>
    </source>
</evidence>
<proteinExistence type="predicted"/>
<dbReference type="EC" id="2.7.13.3" evidence="10"/>
<dbReference type="RefSeq" id="WP_204464153.1">
    <property type="nucleotide sequence ID" value="NZ_JAFBCV010000001.1"/>
</dbReference>
<dbReference type="SMART" id="SM00304">
    <property type="entry name" value="HAMP"/>
    <property type="match status" value="1"/>
</dbReference>
<keyword evidence="8" id="KW-1133">Transmembrane helix</keyword>
<dbReference type="GO" id="GO:0004673">
    <property type="term" value="F:protein histidine kinase activity"/>
    <property type="evidence" value="ECO:0007669"/>
    <property type="project" value="UniProtKB-EC"/>
</dbReference>
<dbReference type="Proteomes" id="UP001179280">
    <property type="component" value="Unassembled WGS sequence"/>
</dbReference>